<feature type="compositionally biased region" description="Pro residues" evidence="1">
    <location>
        <begin position="137"/>
        <end position="171"/>
    </location>
</feature>
<proteinExistence type="predicted"/>
<evidence type="ECO:0000313" key="4">
    <source>
        <dbReference type="Proteomes" id="UP000008744"/>
    </source>
</evidence>
<dbReference type="OMA" id="GLTHTDH"/>
<protein>
    <submittedName>
        <fullName evidence="3">GL20422</fullName>
    </submittedName>
</protein>
<reference evidence="3 4" key="1">
    <citation type="journal article" date="2007" name="Nature">
        <title>Evolution of genes and genomes on the Drosophila phylogeny.</title>
        <authorList>
            <consortium name="Drosophila 12 Genomes Consortium"/>
            <person name="Clark A.G."/>
            <person name="Eisen M.B."/>
            <person name="Smith D.R."/>
            <person name="Bergman C.M."/>
            <person name="Oliver B."/>
            <person name="Markow T.A."/>
            <person name="Kaufman T.C."/>
            <person name="Kellis M."/>
            <person name="Gelbart W."/>
            <person name="Iyer V.N."/>
            <person name="Pollard D.A."/>
            <person name="Sackton T.B."/>
            <person name="Larracuente A.M."/>
            <person name="Singh N.D."/>
            <person name="Abad J.P."/>
            <person name="Abt D.N."/>
            <person name="Adryan B."/>
            <person name="Aguade M."/>
            <person name="Akashi H."/>
            <person name="Anderson W.W."/>
            <person name="Aquadro C.F."/>
            <person name="Ardell D.H."/>
            <person name="Arguello R."/>
            <person name="Artieri C.G."/>
            <person name="Barbash D.A."/>
            <person name="Barker D."/>
            <person name="Barsanti P."/>
            <person name="Batterham P."/>
            <person name="Batzoglou S."/>
            <person name="Begun D."/>
            <person name="Bhutkar A."/>
            <person name="Blanco E."/>
            <person name="Bosak S.A."/>
            <person name="Bradley R.K."/>
            <person name="Brand A.D."/>
            <person name="Brent M.R."/>
            <person name="Brooks A.N."/>
            <person name="Brown R.H."/>
            <person name="Butlin R.K."/>
            <person name="Caggese C."/>
            <person name="Calvi B.R."/>
            <person name="Bernardo de Carvalho A."/>
            <person name="Caspi A."/>
            <person name="Castrezana S."/>
            <person name="Celniker S.E."/>
            <person name="Chang J.L."/>
            <person name="Chapple C."/>
            <person name="Chatterji S."/>
            <person name="Chinwalla A."/>
            <person name="Civetta A."/>
            <person name="Clifton S.W."/>
            <person name="Comeron J.M."/>
            <person name="Costello J.C."/>
            <person name="Coyne J.A."/>
            <person name="Daub J."/>
            <person name="David R.G."/>
            <person name="Delcher A.L."/>
            <person name="Delehaunty K."/>
            <person name="Do C.B."/>
            <person name="Ebling H."/>
            <person name="Edwards K."/>
            <person name="Eickbush T."/>
            <person name="Evans J.D."/>
            <person name="Filipski A."/>
            <person name="Findeiss S."/>
            <person name="Freyhult E."/>
            <person name="Fulton L."/>
            <person name="Fulton R."/>
            <person name="Garcia A.C."/>
            <person name="Gardiner A."/>
            <person name="Garfield D.A."/>
            <person name="Garvin B.E."/>
            <person name="Gibson G."/>
            <person name="Gilbert D."/>
            <person name="Gnerre S."/>
            <person name="Godfrey J."/>
            <person name="Good R."/>
            <person name="Gotea V."/>
            <person name="Gravely B."/>
            <person name="Greenberg A.J."/>
            <person name="Griffiths-Jones S."/>
            <person name="Gross S."/>
            <person name="Guigo R."/>
            <person name="Gustafson E.A."/>
            <person name="Haerty W."/>
            <person name="Hahn M.W."/>
            <person name="Halligan D.L."/>
            <person name="Halpern A.L."/>
            <person name="Halter G.M."/>
            <person name="Han M.V."/>
            <person name="Heger A."/>
            <person name="Hillier L."/>
            <person name="Hinrichs A.S."/>
            <person name="Holmes I."/>
            <person name="Hoskins R.A."/>
            <person name="Hubisz M.J."/>
            <person name="Hultmark D."/>
            <person name="Huntley M.A."/>
            <person name="Jaffe D.B."/>
            <person name="Jagadeeshan S."/>
            <person name="Jeck W.R."/>
            <person name="Johnson J."/>
            <person name="Jones C.D."/>
            <person name="Jordan W.C."/>
            <person name="Karpen G.H."/>
            <person name="Kataoka E."/>
            <person name="Keightley P.D."/>
            <person name="Kheradpour P."/>
            <person name="Kirkness E.F."/>
            <person name="Koerich L.B."/>
            <person name="Kristiansen K."/>
            <person name="Kudrna D."/>
            <person name="Kulathinal R.J."/>
            <person name="Kumar S."/>
            <person name="Kwok R."/>
            <person name="Lander E."/>
            <person name="Langley C.H."/>
            <person name="Lapoint R."/>
            <person name="Lazzaro B.P."/>
            <person name="Lee S.J."/>
            <person name="Levesque L."/>
            <person name="Li R."/>
            <person name="Lin C.F."/>
            <person name="Lin M.F."/>
            <person name="Lindblad-Toh K."/>
            <person name="Llopart A."/>
            <person name="Long M."/>
            <person name="Low L."/>
            <person name="Lozovsky E."/>
            <person name="Lu J."/>
            <person name="Luo M."/>
            <person name="Machado C.A."/>
            <person name="Makalowski W."/>
            <person name="Marzo M."/>
            <person name="Matsuda M."/>
            <person name="Matzkin L."/>
            <person name="McAllister B."/>
            <person name="McBride C.S."/>
            <person name="McKernan B."/>
            <person name="McKernan K."/>
            <person name="Mendez-Lago M."/>
            <person name="Minx P."/>
            <person name="Mollenhauer M.U."/>
            <person name="Montooth K."/>
            <person name="Mount S.M."/>
            <person name="Mu X."/>
            <person name="Myers E."/>
            <person name="Negre B."/>
            <person name="Newfeld S."/>
            <person name="Nielsen R."/>
            <person name="Noor M.A."/>
            <person name="O'Grady P."/>
            <person name="Pachter L."/>
            <person name="Papaceit M."/>
            <person name="Parisi M.J."/>
            <person name="Parisi M."/>
            <person name="Parts L."/>
            <person name="Pedersen J.S."/>
            <person name="Pesole G."/>
            <person name="Phillippy A.M."/>
            <person name="Ponting C.P."/>
            <person name="Pop M."/>
            <person name="Porcelli D."/>
            <person name="Powell J.R."/>
            <person name="Prohaska S."/>
            <person name="Pruitt K."/>
            <person name="Puig M."/>
            <person name="Quesneville H."/>
            <person name="Ram K.R."/>
            <person name="Rand D."/>
            <person name="Rasmussen M.D."/>
            <person name="Reed L.K."/>
            <person name="Reenan R."/>
            <person name="Reily A."/>
            <person name="Remington K.A."/>
            <person name="Rieger T.T."/>
            <person name="Ritchie M.G."/>
            <person name="Robin C."/>
            <person name="Rogers Y.H."/>
            <person name="Rohde C."/>
            <person name="Rozas J."/>
            <person name="Rubenfield M.J."/>
            <person name="Ruiz A."/>
            <person name="Russo S."/>
            <person name="Salzberg S.L."/>
            <person name="Sanchez-Gracia A."/>
            <person name="Saranga D.J."/>
            <person name="Sato H."/>
            <person name="Schaeffer S.W."/>
            <person name="Schatz M.C."/>
            <person name="Schlenke T."/>
            <person name="Schwartz R."/>
            <person name="Segarra C."/>
            <person name="Singh R.S."/>
            <person name="Sirot L."/>
            <person name="Sirota M."/>
            <person name="Sisneros N.B."/>
            <person name="Smith C.D."/>
            <person name="Smith T.F."/>
            <person name="Spieth J."/>
            <person name="Stage D.E."/>
            <person name="Stark A."/>
            <person name="Stephan W."/>
            <person name="Strausberg R.L."/>
            <person name="Strempel S."/>
            <person name="Sturgill D."/>
            <person name="Sutton G."/>
            <person name="Sutton G.G."/>
            <person name="Tao W."/>
            <person name="Teichmann S."/>
            <person name="Tobari Y.N."/>
            <person name="Tomimura Y."/>
            <person name="Tsolas J.M."/>
            <person name="Valente V.L."/>
            <person name="Venter E."/>
            <person name="Venter J.C."/>
            <person name="Vicario S."/>
            <person name="Vieira F.G."/>
            <person name="Vilella A.J."/>
            <person name="Villasante A."/>
            <person name="Walenz B."/>
            <person name="Wang J."/>
            <person name="Wasserman M."/>
            <person name="Watts T."/>
            <person name="Wilson D."/>
            <person name="Wilson R.K."/>
            <person name="Wing R.A."/>
            <person name="Wolfner M.F."/>
            <person name="Wong A."/>
            <person name="Wong G.K."/>
            <person name="Wu C.I."/>
            <person name="Wu G."/>
            <person name="Yamamoto D."/>
            <person name="Yang H.P."/>
            <person name="Yang S.P."/>
            <person name="Yorke J.A."/>
            <person name="Yoshida K."/>
            <person name="Zdobnov E."/>
            <person name="Zhang P."/>
            <person name="Zhang Y."/>
            <person name="Zimin A.V."/>
            <person name="Baldwin J."/>
            <person name="Abdouelleil A."/>
            <person name="Abdulkadir J."/>
            <person name="Abebe A."/>
            <person name="Abera B."/>
            <person name="Abreu J."/>
            <person name="Acer S.C."/>
            <person name="Aftuck L."/>
            <person name="Alexander A."/>
            <person name="An P."/>
            <person name="Anderson E."/>
            <person name="Anderson S."/>
            <person name="Arachi H."/>
            <person name="Azer M."/>
            <person name="Bachantsang P."/>
            <person name="Barry A."/>
            <person name="Bayul T."/>
            <person name="Berlin A."/>
            <person name="Bessette D."/>
            <person name="Bloom T."/>
            <person name="Blye J."/>
            <person name="Boguslavskiy L."/>
            <person name="Bonnet C."/>
            <person name="Boukhgalter B."/>
            <person name="Bourzgui I."/>
            <person name="Brown A."/>
            <person name="Cahill P."/>
            <person name="Channer S."/>
            <person name="Cheshatsang Y."/>
            <person name="Chuda L."/>
            <person name="Citroen M."/>
            <person name="Collymore A."/>
            <person name="Cooke P."/>
            <person name="Costello M."/>
            <person name="D'Aco K."/>
            <person name="Daza R."/>
            <person name="De Haan G."/>
            <person name="DeGray S."/>
            <person name="DeMaso C."/>
            <person name="Dhargay N."/>
            <person name="Dooley K."/>
            <person name="Dooley E."/>
            <person name="Doricent M."/>
            <person name="Dorje P."/>
            <person name="Dorjee K."/>
            <person name="Dupes A."/>
            <person name="Elong R."/>
            <person name="Falk J."/>
            <person name="Farina A."/>
            <person name="Faro S."/>
            <person name="Ferguson D."/>
            <person name="Fisher S."/>
            <person name="Foley C.D."/>
            <person name="Franke A."/>
            <person name="Friedrich D."/>
            <person name="Gadbois L."/>
            <person name="Gearin G."/>
            <person name="Gearin C.R."/>
            <person name="Giannoukos G."/>
            <person name="Goode T."/>
            <person name="Graham J."/>
            <person name="Grandbois E."/>
            <person name="Grewal S."/>
            <person name="Gyaltsen K."/>
            <person name="Hafez N."/>
            <person name="Hagos B."/>
            <person name="Hall J."/>
            <person name="Henson C."/>
            <person name="Hollinger A."/>
            <person name="Honan T."/>
            <person name="Huard M.D."/>
            <person name="Hughes L."/>
            <person name="Hurhula B."/>
            <person name="Husby M.E."/>
            <person name="Kamat A."/>
            <person name="Kanga B."/>
            <person name="Kashin S."/>
            <person name="Khazanovich D."/>
            <person name="Kisner P."/>
            <person name="Lance K."/>
            <person name="Lara M."/>
            <person name="Lee W."/>
            <person name="Lennon N."/>
            <person name="Letendre F."/>
            <person name="LeVine R."/>
            <person name="Lipovsky A."/>
            <person name="Liu X."/>
            <person name="Liu J."/>
            <person name="Liu S."/>
            <person name="Lokyitsang T."/>
            <person name="Lokyitsang Y."/>
            <person name="Lubonja R."/>
            <person name="Lui A."/>
            <person name="MacDonald P."/>
            <person name="Magnisalis V."/>
            <person name="Maru K."/>
            <person name="Matthews C."/>
            <person name="McCusker W."/>
            <person name="McDonough S."/>
            <person name="Mehta T."/>
            <person name="Meldrim J."/>
            <person name="Meneus L."/>
            <person name="Mihai O."/>
            <person name="Mihalev A."/>
            <person name="Mihova T."/>
            <person name="Mittelman R."/>
            <person name="Mlenga V."/>
            <person name="Montmayeur A."/>
            <person name="Mulrain L."/>
            <person name="Navidi A."/>
            <person name="Naylor J."/>
            <person name="Negash T."/>
            <person name="Nguyen T."/>
            <person name="Nguyen N."/>
            <person name="Nicol R."/>
            <person name="Norbu C."/>
            <person name="Norbu N."/>
            <person name="Novod N."/>
            <person name="O'Neill B."/>
            <person name="Osman S."/>
            <person name="Markiewicz E."/>
            <person name="Oyono O.L."/>
            <person name="Patti C."/>
            <person name="Phunkhang P."/>
            <person name="Pierre F."/>
            <person name="Priest M."/>
            <person name="Raghuraman S."/>
            <person name="Rege F."/>
            <person name="Reyes R."/>
            <person name="Rise C."/>
            <person name="Rogov P."/>
            <person name="Ross K."/>
            <person name="Ryan E."/>
            <person name="Settipalli S."/>
            <person name="Shea T."/>
            <person name="Sherpa N."/>
            <person name="Shi L."/>
            <person name="Shih D."/>
            <person name="Sparrow T."/>
            <person name="Spaulding J."/>
            <person name="Stalker J."/>
            <person name="Stange-Thomann N."/>
            <person name="Stavropoulos S."/>
            <person name="Stone C."/>
            <person name="Strader C."/>
            <person name="Tesfaye S."/>
            <person name="Thomson T."/>
            <person name="Thoulutsang Y."/>
            <person name="Thoulutsang D."/>
            <person name="Topham K."/>
            <person name="Topping I."/>
            <person name="Tsamla T."/>
            <person name="Vassiliev H."/>
            <person name="Vo A."/>
            <person name="Wangchuk T."/>
            <person name="Wangdi T."/>
            <person name="Weiand M."/>
            <person name="Wilkinson J."/>
            <person name="Wilson A."/>
            <person name="Yadav S."/>
            <person name="Young G."/>
            <person name="Yu Q."/>
            <person name="Zembek L."/>
            <person name="Zhong D."/>
            <person name="Zimmer A."/>
            <person name="Zwirko Z."/>
            <person name="Jaffe D.B."/>
            <person name="Alvarez P."/>
            <person name="Brockman W."/>
            <person name="Butler J."/>
            <person name="Chin C."/>
            <person name="Gnerre S."/>
            <person name="Grabherr M."/>
            <person name="Kleber M."/>
            <person name="Mauceli E."/>
            <person name="MacCallum I."/>
        </authorList>
    </citation>
    <scope>NUCLEOTIDE SEQUENCE [LARGE SCALE GENOMIC DNA]</scope>
    <source>
        <strain evidence="4">MSH-3 / Tucson 14011-0111.49</strain>
    </source>
</reference>
<feature type="region of interest" description="Disordered" evidence="1">
    <location>
        <begin position="252"/>
        <end position="294"/>
    </location>
</feature>
<organism evidence="4">
    <name type="scientific">Drosophila persimilis</name>
    <name type="common">Fruit fly</name>
    <dbReference type="NCBI Taxonomy" id="7234"/>
    <lineage>
        <taxon>Eukaryota</taxon>
        <taxon>Metazoa</taxon>
        <taxon>Ecdysozoa</taxon>
        <taxon>Arthropoda</taxon>
        <taxon>Hexapoda</taxon>
        <taxon>Insecta</taxon>
        <taxon>Pterygota</taxon>
        <taxon>Neoptera</taxon>
        <taxon>Endopterygota</taxon>
        <taxon>Diptera</taxon>
        <taxon>Brachycera</taxon>
        <taxon>Muscomorpha</taxon>
        <taxon>Ephydroidea</taxon>
        <taxon>Drosophilidae</taxon>
        <taxon>Drosophila</taxon>
        <taxon>Sophophora</taxon>
    </lineage>
</organism>
<dbReference type="HOGENOM" id="CLU_947541_0_0_1"/>
<feature type="compositionally biased region" description="Basic residues" evidence="1">
    <location>
        <begin position="252"/>
        <end position="266"/>
    </location>
</feature>
<accession>B4GY60</accession>
<feature type="compositionally biased region" description="Pro residues" evidence="1">
    <location>
        <begin position="180"/>
        <end position="197"/>
    </location>
</feature>
<dbReference type="eggNOG" id="ENOG502QQ2D">
    <property type="taxonomic scope" value="Eukaryota"/>
</dbReference>
<dbReference type="OrthoDB" id="8197069at2759"/>
<dbReference type="Proteomes" id="UP000008744">
    <property type="component" value="Unassembled WGS sequence"/>
</dbReference>
<feature type="compositionally biased region" description="Low complexity" evidence="1">
    <location>
        <begin position="125"/>
        <end position="136"/>
    </location>
</feature>
<evidence type="ECO:0000256" key="1">
    <source>
        <dbReference type="SAM" id="MobiDB-lite"/>
    </source>
</evidence>
<dbReference type="KEGG" id="dpe:6598204"/>
<feature type="signal peptide" evidence="2">
    <location>
        <begin position="1"/>
        <end position="22"/>
    </location>
</feature>
<feature type="compositionally biased region" description="Pro residues" evidence="1">
    <location>
        <begin position="40"/>
        <end position="50"/>
    </location>
</feature>
<feature type="region of interest" description="Disordered" evidence="1">
    <location>
        <begin position="109"/>
        <end position="211"/>
    </location>
</feature>
<dbReference type="EMBL" id="CH479196">
    <property type="protein sequence ID" value="EDW27687.1"/>
    <property type="molecule type" value="Genomic_DNA"/>
</dbReference>
<feature type="region of interest" description="Disordered" evidence="1">
    <location>
        <begin position="32"/>
        <end position="75"/>
    </location>
</feature>
<evidence type="ECO:0000256" key="2">
    <source>
        <dbReference type="SAM" id="SignalP"/>
    </source>
</evidence>
<evidence type="ECO:0000313" key="3">
    <source>
        <dbReference type="EMBL" id="EDW27687.1"/>
    </source>
</evidence>
<feature type="chain" id="PRO_5002804495" evidence="2">
    <location>
        <begin position="23"/>
        <end position="294"/>
    </location>
</feature>
<name>B4GY60_DROPE</name>
<dbReference type="STRING" id="7234.B4GY60"/>
<feature type="compositionally biased region" description="Basic and acidic residues" evidence="1">
    <location>
        <begin position="269"/>
        <end position="294"/>
    </location>
</feature>
<keyword evidence="4" id="KW-1185">Reference proteome</keyword>
<dbReference type="AlphaFoldDB" id="B4GY60"/>
<keyword evidence="2" id="KW-0732">Signal</keyword>
<sequence>MLLRLTLLATVWFCAAPAVLNGKELKRREAGLTHTDHPPRPAPQYGPPPQQQQQHVPHREYGVPQQIPFREYGPPALKYGPPKLNFLGGGGGGGGGGGSSLHEQIKTHFGVPKPFYGPPHIQHKPAPQYGPPKQQYGPPPPQPAPQYGPPPQPAPQYGPPPSPQYGPPPPLKIQHRPSPQYGPPKPQYGPPPPPQHLPSPALGAPVQARPPAGQLLWTARLGTLESAAQAPLRRPAAQLWTPTAAHLRCRDHSRRASTVCQRRRSSSHPAEDTMDSRDLVDPVDLVDRAAQADH</sequence>
<gene>
    <name evidence="3" type="primary">Dper\GL20422</name>
    <name evidence="3" type="ORF">Dper_GL20422</name>
</gene>